<dbReference type="RefSeq" id="WP_146686069.1">
    <property type="nucleotide sequence ID" value="NZ_LT629750.1"/>
</dbReference>
<organism evidence="2 3">
    <name type="scientific">Bradyrhizobium canariense</name>
    <dbReference type="NCBI Taxonomy" id="255045"/>
    <lineage>
        <taxon>Bacteria</taxon>
        <taxon>Pseudomonadati</taxon>
        <taxon>Pseudomonadota</taxon>
        <taxon>Alphaproteobacteria</taxon>
        <taxon>Hyphomicrobiales</taxon>
        <taxon>Nitrobacteraceae</taxon>
        <taxon>Bradyrhizobium</taxon>
    </lineage>
</organism>
<dbReference type="AlphaFoldDB" id="A0A1H1MNA2"/>
<dbReference type="Proteomes" id="UP000243904">
    <property type="component" value="Chromosome I"/>
</dbReference>
<accession>A0A1H1MNA2</accession>
<evidence type="ECO:0000313" key="2">
    <source>
        <dbReference type="EMBL" id="SDR88323.1"/>
    </source>
</evidence>
<evidence type="ECO:0000256" key="1">
    <source>
        <dbReference type="SAM" id="MobiDB-lite"/>
    </source>
</evidence>
<keyword evidence="3" id="KW-1185">Reference proteome</keyword>
<dbReference type="EMBL" id="LT629750">
    <property type="protein sequence ID" value="SDR88323.1"/>
    <property type="molecule type" value="Genomic_DNA"/>
</dbReference>
<name>A0A1H1MNA2_9BRAD</name>
<feature type="region of interest" description="Disordered" evidence="1">
    <location>
        <begin position="1"/>
        <end position="22"/>
    </location>
</feature>
<protein>
    <submittedName>
        <fullName evidence="2">Uncharacterized protein</fullName>
    </submittedName>
</protein>
<feature type="region of interest" description="Disordered" evidence="1">
    <location>
        <begin position="63"/>
        <end position="89"/>
    </location>
</feature>
<proteinExistence type="predicted"/>
<gene>
    <name evidence="2" type="ORF">SAMN05444158_0297</name>
</gene>
<evidence type="ECO:0000313" key="3">
    <source>
        <dbReference type="Proteomes" id="UP000243904"/>
    </source>
</evidence>
<sequence>MTGKKPGDLSPESIARANRQRVAAEEGVRAMAEVERQAVAVRKNMERLRVLRKAKEAEAVETELATGDTVANTKRKKRISKAAQPSDPK</sequence>
<reference evidence="3" key="1">
    <citation type="submission" date="2016-10" db="EMBL/GenBank/DDBJ databases">
        <authorList>
            <person name="Varghese N."/>
            <person name="Submissions S."/>
        </authorList>
    </citation>
    <scope>NUCLEOTIDE SEQUENCE [LARGE SCALE GENOMIC DNA]</scope>
    <source>
        <strain evidence="3">GAS369</strain>
    </source>
</reference>